<gene>
    <name evidence="2" type="ORF">E0Z10_g9053</name>
</gene>
<dbReference type="OrthoDB" id="4772199at2759"/>
<dbReference type="AlphaFoldDB" id="A0A4Z0Y9R6"/>
<dbReference type="EMBL" id="SKBN01000267">
    <property type="protein sequence ID" value="TGJ79707.1"/>
    <property type="molecule type" value="Genomic_DNA"/>
</dbReference>
<keyword evidence="3" id="KW-1185">Reference proteome</keyword>
<dbReference type="PRINTS" id="PR01217">
    <property type="entry name" value="PRICHEXTENSN"/>
</dbReference>
<name>A0A4Z0Y9R6_9PEZI</name>
<proteinExistence type="predicted"/>
<protein>
    <submittedName>
        <fullName evidence="2">Uncharacterized protein</fullName>
    </submittedName>
</protein>
<dbReference type="Proteomes" id="UP000297716">
    <property type="component" value="Unassembled WGS sequence"/>
</dbReference>
<comment type="caution">
    <text evidence="2">The sequence shown here is derived from an EMBL/GenBank/DDBJ whole genome shotgun (WGS) entry which is preliminary data.</text>
</comment>
<organism evidence="2 3">
    <name type="scientific">Xylaria hypoxylon</name>
    <dbReference type="NCBI Taxonomy" id="37992"/>
    <lineage>
        <taxon>Eukaryota</taxon>
        <taxon>Fungi</taxon>
        <taxon>Dikarya</taxon>
        <taxon>Ascomycota</taxon>
        <taxon>Pezizomycotina</taxon>
        <taxon>Sordariomycetes</taxon>
        <taxon>Xylariomycetidae</taxon>
        <taxon>Xylariales</taxon>
        <taxon>Xylariaceae</taxon>
        <taxon>Xylaria</taxon>
    </lineage>
</organism>
<evidence type="ECO:0000313" key="3">
    <source>
        <dbReference type="Proteomes" id="UP000297716"/>
    </source>
</evidence>
<evidence type="ECO:0000313" key="2">
    <source>
        <dbReference type="EMBL" id="TGJ79707.1"/>
    </source>
</evidence>
<sequence>MFIISPYIQHQTAIQPSDALPKVTANKQQLYKNRSSYIDSSETLRKPIAFPNPPRPPTPGPPTPNPPVPPHPPVPTPPPSPHYLLSYNIGPQTSILTSRAEPSQRPYPNPPPSPGPRRPRPVRPRPDVPTPPPSPPRSTIPWVFSTTSNLVAFALVYLTLATWSGDTDPGHVRIATEDDICSKRHSNGPVPKPTPITWDPLKTWCQQAGPKMPSDLAYQRKLYKESPCILETNPGKAVVSDIFMTELVDDGLN</sequence>
<evidence type="ECO:0000256" key="1">
    <source>
        <dbReference type="SAM" id="MobiDB-lite"/>
    </source>
</evidence>
<feature type="compositionally biased region" description="Pro residues" evidence="1">
    <location>
        <begin position="50"/>
        <end position="81"/>
    </location>
</feature>
<feature type="compositionally biased region" description="Pro residues" evidence="1">
    <location>
        <begin position="105"/>
        <end position="116"/>
    </location>
</feature>
<feature type="compositionally biased region" description="Pro residues" evidence="1">
    <location>
        <begin position="127"/>
        <end position="138"/>
    </location>
</feature>
<reference evidence="2 3" key="1">
    <citation type="submission" date="2019-03" db="EMBL/GenBank/DDBJ databases">
        <title>Draft genome sequence of Xylaria hypoxylon DSM 108379, a ubiquitous saprotrophic-parasitic fungi on hardwood.</title>
        <authorList>
            <person name="Buettner E."/>
            <person name="Leonhardt S."/>
            <person name="Gebauer A.M."/>
            <person name="Liers C."/>
            <person name="Hofrichter M."/>
            <person name="Kellner H."/>
        </authorList>
    </citation>
    <scope>NUCLEOTIDE SEQUENCE [LARGE SCALE GENOMIC DNA]</scope>
    <source>
        <strain evidence="2 3">DSM 108379</strain>
    </source>
</reference>
<accession>A0A4Z0Y9R6</accession>
<feature type="compositionally biased region" description="Polar residues" evidence="1">
    <location>
        <begin position="89"/>
        <end position="101"/>
    </location>
</feature>
<feature type="region of interest" description="Disordered" evidence="1">
    <location>
        <begin position="34"/>
        <end position="139"/>
    </location>
</feature>